<dbReference type="GO" id="GO:0006260">
    <property type="term" value="P:DNA replication"/>
    <property type="evidence" value="ECO:0007669"/>
    <property type="project" value="TreeGrafter"/>
</dbReference>
<comment type="caution">
    <text evidence="3">The sequence shown here is derived from an EMBL/GenBank/DDBJ whole genome shotgun (WGS) entry which is preliminary data.</text>
</comment>
<protein>
    <recommendedName>
        <fullName evidence="2">IstB-like ATP-binding domain-containing protein</fullName>
    </recommendedName>
</protein>
<proteinExistence type="predicted"/>
<keyword evidence="4" id="KW-1185">Reference proteome</keyword>
<dbReference type="InterPro" id="IPR002611">
    <property type="entry name" value="IstB_ATP-bd"/>
</dbReference>
<dbReference type="Proteomes" id="UP000004221">
    <property type="component" value="Unassembled WGS sequence"/>
</dbReference>
<reference evidence="3 4" key="1">
    <citation type="journal article" date="2012" name="ISME J.">
        <title>Nitrification expanded: discovery, physiology and genomics of a nitrite-oxidizing bacterium from the phylum Chloroflexi.</title>
        <authorList>
            <person name="Sorokin D.Y."/>
            <person name="Lucker S."/>
            <person name="Vejmelkova D."/>
            <person name="Kostrikina N.A."/>
            <person name="Kleerebezem R."/>
            <person name="Rijpstra W.I."/>
            <person name="Damste J.S."/>
            <person name="Le Paslier D."/>
            <person name="Muyzer G."/>
            <person name="Wagner M."/>
            <person name="van Loosdrecht M.C."/>
            <person name="Daims H."/>
        </authorList>
    </citation>
    <scope>NUCLEOTIDE SEQUENCE [LARGE SCALE GENOMIC DNA]</scope>
    <source>
        <strain evidence="4">none</strain>
    </source>
</reference>
<dbReference type="InterPro" id="IPR027417">
    <property type="entry name" value="P-loop_NTPase"/>
</dbReference>
<accession>I4EG15</accession>
<sequence length="322" mass="36154">MDPKQRAHLEDMQRRARERVTVISEPLPPTTTTPSSDSNRAGRLEPISSPIGRVQERIEQIRRRNALQKAEFGVECLDCRDAGKSPLGFCHCPTGRAMSEQAEADAREHRERAFRERLDDAMRVPARFQGLTWDTFPAQSAPMLVQLRRWLESRAESRGVILTGPFGTGKTALMVDTLRRLVLSRGEASGYQTNPGRLGCFMTATGLLQSLRPHDGSRESDDARLVRYQRVRYLAIDDLGAERLTAWGADRLFEIVNERHNELRPLLITSNLSPSALASRWNAQVGDGEAGDRIVNRLIESCDVLAFGEDAPNWRLRRGKAA</sequence>
<feature type="region of interest" description="Disordered" evidence="1">
    <location>
        <begin position="1"/>
        <end position="50"/>
    </location>
</feature>
<feature type="domain" description="IstB-like ATP-binding" evidence="2">
    <location>
        <begin position="151"/>
        <end position="311"/>
    </location>
</feature>
<gene>
    <name evidence="3" type="ORF">NITHO_2520002</name>
</gene>
<dbReference type="EMBL" id="CAGS01000171">
    <property type="protein sequence ID" value="CCF83627.1"/>
    <property type="molecule type" value="Genomic_DNA"/>
</dbReference>
<evidence type="ECO:0000313" key="4">
    <source>
        <dbReference type="Proteomes" id="UP000004221"/>
    </source>
</evidence>
<dbReference type="Gene3D" id="3.40.50.300">
    <property type="entry name" value="P-loop containing nucleotide triphosphate hydrolases"/>
    <property type="match status" value="1"/>
</dbReference>
<dbReference type="PANTHER" id="PTHR30050">
    <property type="entry name" value="CHROMOSOMAL REPLICATION INITIATOR PROTEIN DNAA"/>
    <property type="match status" value="1"/>
</dbReference>
<dbReference type="Pfam" id="PF01695">
    <property type="entry name" value="IstB_IS21"/>
    <property type="match status" value="1"/>
</dbReference>
<evidence type="ECO:0000313" key="3">
    <source>
        <dbReference type="EMBL" id="CCF83627.1"/>
    </source>
</evidence>
<organism evidence="3 4">
    <name type="scientific">Nitrolancea hollandica Lb</name>
    <dbReference type="NCBI Taxonomy" id="1129897"/>
    <lineage>
        <taxon>Bacteria</taxon>
        <taxon>Pseudomonadati</taxon>
        <taxon>Thermomicrobiota</taxon>
        <taxon>Thermomicrobia</taxon>
        <taxon>Sphaerobacterales</taxon>
        <taxon>Sphaerobacterineae</taxon>
        <taxon>Sphaerobacteraceae</taxon>
        <taxon>Nitrolancea</taxon>
    </lineage>
</organism>
<name>I4EG15_9BACT</name>
<dbReference type="SUPFAM" id="SSF52540">
    <property type="entry name" value="P-loop containing nucleoside triphosphate hydrolases"/>
    <property type="match status" value="1"/>
</dbReference>
<evidence type="ECO:0000256" key="1">
    <source>
        <dbReference type="SAM" id="MobiDB-lite"/>
    </source>
</evidence>
<evidence type="ECO:0000259" key="2">
    <source>
        <dbReference type="Pfam" id="PF01695"/>
    </source>
</evidence>
<dbReference type="PANTHER" id="PTHR30050:SF4">
    <property type="entry name" value="ATP-BINDING PROTEIN RV3427C IN INSERTION SEQUENCE-RELATED"/>
    <property type="match status" value="1"/>
</dbReference>
<dbReference type="AlphaFoldDB" id="I4EG15"/>
<feature type="compositionally biased region" description="Basic and acidic residues" evidence="1">
    <location>
        <begin position="1"/>
        <end position="20"/>
    </location>
</feature>
<dbReference type="GO" id="GO:0005524">
    <property type="term" value="F:ATP binding"/>
    <property type="evidence" value="ECO:0007669"/>
    <property type="project" value="InterPro"/>
</dbReference>